<proteinExistence type="predicted"/>
<gene>
    <name evidence="2" type="ORF">ACJMK2_020974</name>
</gene>
<feature type="compositionally biased region" description="Polar residues" evidence="1">
    <location>
        <begin position="7"/>
        <end position="16"/>
    </location>
</feature>
<sequence>MGAGTSIAGTDLSSKTKVPHELINSPDSQGESKHVASLPVVEQGMSAESEDDDVIMICSSPEAGTQVWQGTSVTRMAISKVLELSKDKYK</sequence>
<protein>
    <submittedName>
        <fullName evidence="2">Uncharacterized protein</fullName>
    </submittedName>
</protein>
<comment type="caution">
    <text evidence="2">The sequence shown here is derived from an EMBL/GenBank/DDBJ whole genome shotgun (WGS) entry which is preliminary data.</text>
</comment>
<dbReference type="AlphaFoldDB" id="A0ABD3U3G1"/>
<accession>A0ABD3U3G1</accession>
<evidence type="ECO:0000256" key="1">
    <source>
        <dbReference type="SAM" id="MobiDB-lite"/>
    </source>
</evidence>
<name>A0ABD3U3G1_SINWO</name>
<reference evidence="2 3" key="1">
    <citation type="submission" date="2024-11" db="EMBL/GenBank/DDBJ databases">
        <title>Chromosome-level genome assembly of the freshwater bivalve Anodonta woodiana.</title>
        <authorList>
            <person name="Chen X."/>
        </authorList>
    </citation>
    <scope>NUCLEOTIDE SEQUENCE [LARGE SCALE GENOMIC DNA]</scope>
    <source>
        <strain evidence="2">MN2024</strain>
        <tissue evidence="2">Gills</tissue>
    </source>
</reference>
<organism evidence="2 3">
    <name type="scientific">Sinanodonta woodiana</name>
    <name type="common">Chinese pond mussel</name>
    <name type="synonym">Anodonta woodiana</name>
    <dbReference type="NCBI Taxonomy" id="1069815"/>
    <lineage>
        <taxon>Eukaryota</taxon>
        <taxon>Metazoa</taxon>
        <taxon>Spiralia</taxon>
        <taxon>Lophotrochozoa</taxon>
        <taxon>Mollusca</taxon>
        <taxon>Bivalvia</taxon>
        <taxon>Autobranchia</taxon>
        <taxon>Heteroconchia</taxon>
        <taxon>Palaeoheterodonta</taxon>
        <taxon>Unionida</taxon>
        <taxon>Unionoidea</taxon>
        <taxon>Unionidae</taxon>
        <taxon>Unioninae</taxon>
        <taxon>Sinanodonta</taxon>
    </lineage>
</organism>
<feature type="region of interest" description="Disordered" evidence="1">
    <location>
        <begin position="1"/>
        <end position="35"/>
    </location>
</feature>
<dbReference type="EMBL" id="JBJQND010000017">
    <property type="protein sequence ID" value="KAL3843013.1"/>
    <property type="molecule type" value="Genomic_DNA"/>
</dbReference>
<keyword evidence="3" id="KW-1185">Reference proteome</keyword>
<evidence type="ECO:0000313" key="3">
    <source>
        <dbReference type="Proteomes" id="UP001634394"/>
    </source>
</evidence>
<dbReference type="Proteomes" id="UP001634394">
    <property type="component" value="Unassembled WGS sequence"/>
</dbReference>
<evidence type="ECO:0000313" key="2">
    <source>
        <dbReference type="EMBL" id="KAL3843013.1"/>
    </source>
</evidence>